<reference evidence="3" key="1">
    <citation type="submission" date="2011-05" db="EMBL/GenBank/DDBJ databases">
        <title>Insights into the evolution of the great apes provided by the gorilla genome.</title>
        <authorList>
            <person name="Scally A."/>
        </authorList>
    </citation>
    <scope>NUCLEOTIDE SEQUENCE [LARGE SCALE GENOMIC DNA]</scope>
</reference>
<dbReference type="Proteomes" id="UP000001519">
    <property type="component" value="Chromosome 11"/>
</dbReference>
<dbReference type="Ensembl" id="ENSGGOT00000044981.1">
    <property type="protein sequence ID" value="ENSGGOP00000044537.1"/>
    <property type="gene ID" value="ENSGGOG00000008933.3"/>
</dbReference>
<reference evidence="2" key="4">
    <citation type="submission" date="2025-09" db="UniProtKB">
        <authorList>
            <consortium name="Ensembl"/>
        </authorList>
    </citation>
    <scope>IDENTIFICATION</scope>
</reference>
<proteinExistence type="predicted"/>
<dbReference type="GeneTree" id="ENSGT00940000155376"/>
<evidence type="ECO:0000313" key="2">
    <source>
        <dbReference type="Ensembl" id="ENSGGOP00000044537.1"/>
    </source>
</evidence>
<sequence length="110" mass="12417">MTTMQGMEQTTPGAGPDVPQQGNIDVIHSYLCKGLQEKFFKRKPKVLGVLCGHKFSTHSGSLSVAAGIRTTKGLELSEEFKLENNGIIFVFWREIRVETTIRRQVRRLLK</sequence>
<reference evidence="2" key="3">
    <citation type="submission" date="2025-08" db="UniProtKB">
        <authorList>
            <consortium name="Ensembl"/>
        </authorList>
    </citation>
    <scope>IDENTIFICATION</scope>
</reference>
<name>A0A2I2ZBJ2_GORGO</name>
<dbReference type="Bgee" id="ENSGGOG00000008933">
    <property type="expression patterns" value="Expressed in liver and 1 other cell type or tissue"/>
</dbReference>
<protein>
    <submittedName>
        <fullName evidence="2">Uncharacterized protein</fullName>
    </submittedName>
</protein>
<feature type="region of interest" description="Disordered" evidence="1">
    <location>
        <begin position="1"/>
        <end position="21"/>
    </location>
</feature>
<accession>A0A2I2ZBJ2</accession>
<organism evidence="2 3">
    <name type="scientific">Gorilla gorilla gorilla</name>
    <name type="common">Western lowland gorilla</name>
    <dbReference type="NCBI Taxonomy" id="9595"/>
    <lineage>
        <taxon>Eukaryota</taxon>
        <taxon>Metazoa</taxon>
        <taxon>Chordata</taxon>
        <taxon>Craniata</taxon>
        <taxon>Vertebrata</taxon>
        <taxon>Euteleostomi</taxon>
        <taxon>Mammalia</taxon>
        <taxon>Eutheria</taxon>
        <taxon>Euarchontoglires</taxon>
        <taxon>Primates</taxon>
        <taxon>Haplorrhini</taxon>
        <taxon>Catarrhini</taxon>
        <taxon>Hominidae</taxon>
        <taxon>Gorilla</taxon>
    </lineage>
</organism>
<keyword evidence="3" id="KW-1185">Reference proteome</keyword>
<evidence type="ECO:0000313" key="3">
    <source>
        <dbReference type="Proteomes" id="UP000001519"/>
    </source>
</evidence>
<reference evidence="2 3" key="2">
    <citation type="journal article" date="2012" name="Nature">
        <title>Insights into hominid evolution from the gorilla genome sequence.</title>
        <authorList>
            <person name="Scally A."/>
            <person name="Dutheil J.Y."/>
            <person name="Hillier L.W."/>
            <person name="Jordan G.E."/>
            <person name="Goodhead I."/>
            <person name="Herrero J."/>
            <person name="Hobolth A."/>
            <person name="Lappalainen T."/>
            <person name="Mailund T."/>
            <person name="Marques-Bonet T."/>
            <person name="McCarthy S."/>
            <person name="Montgomery S.H."/>
            <person name="Schwalie P.C."/>
            <person name="Tang Y.A."/>
            <person name="Ward M.C."/>
            <person name="Xue Y."/>
            <person name="Yngvadottir B."/>
            <person name="Alkan C."/>
            <person name="Andersen L.N."/>
            <person name="Ayub Q."/>
            <person name="Ball E.V."/>
            <person name="Beal K."/>
            <person name="Bradley B.J."/>
            <person name="Chen Y."/>
            <person name="Clee C.M."/>
            <person name="Fitzgerald S."/>
            <person name="Graves T.A."/>
            <person name="Gu Y."/>
            <person name="Heath P."/>
            <person name="Heger A."/>
            <person name="Karakoc E."/>
            <person name="Kolb-Kokocinski A."/>
            <person name="Laird G.K."/>
            <person name="Lunter G."/>
            <person name="Meader S."/>
            <person name="Mort M."/>
            <person name="Mullikin J.C."/>
            <person name="Munch K."/>
            <person name="O'Connor T.D."/>
            <person name="Phillips A.D."/>
            <person name="Prado-Martinez J."/>
            <person name="Rogers A.S."/>
            <person name="Sajjadian S."/>
            <person name="Schmidt D."/>
            <person name="Shaw K."/>
            <person name="Simpson J.T."/>
            <person name="Stenson P.D."/>
            <person name="Turner D.J."/>
            <person name="Vigilant L."/>
            <person name="Vilella A.J."/>
            <person name="Whitener W."/>
            <person name="Zhu B."/>
            <person name="Cooper D.N."/>
            <person name="de Jong P."/>
            <person name="Dermitzakis E.T."/>
            <person name="Eichler E.E."/>
            <person name="Flicek P."/>
            <person name="Goldman N."/>
            <person name="Mundy N.I."/>
            <person name="Ning Z."/>
            <person name="Odom D.T."/>
            <person name="Ponting C.P."/>
            <person name="Quail M.A."/>
            <person name="Ryder O.A."/>
            <person name="Searle S.M."/>
            <person name="Warren W.C."/>
            <person name="Wilson R.K."/>
            <person name="Schierup M.H."/>
            <person name="Rogers J."/>
            <person name="Tyler-Smith C."/>
            <person name="Durbin R."/>
        </authorList>
    </citation>
    <scope>NUCLEOTIDE SEQUENCE [LARGE SCALE GENOMIC DNA]</scope>
</reference>
<dbReference type="AlphaFoldDB" id="A0A2I2ZBJ2"/>
<feature type="compositionally biased region" description="Polar residues" evidence="1">
    <location>
        <begin position="1"/>
        <end position="12"/>
    </location>
</feature>
<dbReference type="EMBL" id="CABD030079391">
    <property type="status" value="NOT_ANNOTATED_CDS"/>
    <property type="molecule type" value="Genomic_DNA"/>
</dbReference>
<evidence type="ECO:0000256" key="1">
    <source>
        <dbReference type="SAM" id="MobiDB-lite"/>
    </source>
</evidence>